<keyword evidence="3" id="KW-1185">Reference proteome</keyword>
<organism evidence="2 3">
    <name type="scientific">Mucilaginibacter arboris</name>
    <dbReference type="NCBI Taxonomy" id="2682090"/>
    <lineage>
        <taxon>Bacteria</taxon>
        <taxon>Pseudomonadati</taxon>
        <taxon>Bacteroidota</taxon>
        <taxon>Sphingobacteriia</taxon>
        <taxon>Sphingobacteriales</taxon>
        <taxon>Sphingobacteriaceae</taxon>
        <taxon>Mucilaginibacter</taxon>
    </lineage>
</organism>
<dbReference type="PANTHER" id="PTHR10900">
    <property type="entry name" value="PERIOSTIN-RELATED"/>
    <property type="match status" value="1"/>
</dbReference>
<evidence type="ECO:0000313" key="2">
    <source>
        <dbReference type="EMBL" id="MVN22708.1"/>
    </source>
</evidence>
<dbReference type="Proteomes" id="UP000462014">
    <property type="component" value="Unassembled WGS sequence"/>
</dbReference>
<sequence length="579" mass="63671">MQKMIMKGIFNKYKLTWYMAICITIIAFLGSCKKQEYPILTSSTLNITQYLEANPTQFTLFDQILEKSGYSGFLGAYGAYTLFAPTDDGVKTYLKAIGKSSVADIDANACKDIVKLHLIQDTISTTQFTDGKLQSITMYGQYLITGVANVNGTSKTTINRQANLVTGNVRLGNGIVHVIDNVLTPAKLTIAQMVEQSSKYTIFTQALKATGFYDTLNVPANSSTNANRKFFTLFAETDSTFNAAGFSNFAALQKRYSTKGNPKDPTDSLYLFVAYHTVPDIKYLADVITSPSLATLAPQEVITSSLSGTTVLLNETTFNGKLEPGVPVNRAYSDNSTTNGVLHAVNTNFTIKVRAPTALYFDVADQPELRKITTVFRKNGTSTIINYGQLAGVTWDRTASTITYTCDPTTSSNYHIYYDHLDFGLRFGNASVINWIEFTTPLLVKGQYKVWICYRVGVHGQYTQVSVDGNPLSRIVNLSNVANSNGYLPDVTATDDVLAAQGFKRYSASAPLTLNTQVGQLAGTVNITSTDRHKIRLTAIKDQGSNSTGVTLDMIQFIPINQDQVYPKFYRDGTLMQRP</sequence>
<accession>A0A7K1SZM1</accession>
<proteinExistence type="predicted"/>
<dbReference type="InterPro" id="IPR036378">
    <property type="entry name" value="FAS1_dom_sf"/>
</dbReference>
<dbReference type="PANTHER" id="PTHR10900:SF77">
    <property type="entry name" value="FI19380P1"/>
    <property type="match status" value="1"/>
</dbReference>
<dbReference type="Pfam" id="PF02469">
    <property type="entry name" value="Fasciclin"/>
    <property type="match status" value="2"/>
</dbReference>
<evidence type="ECO:0000259" key="1">
    <source>
        <dbReference type="PROSITE" id="PS50213"/>
    </source>
</evidence>
<dbReference type="Gene3D" id="2.30.180.10">
    <property type="entry name" value="FAS1 domain"/>
    <property type="match status" value="2"/>
</dbReference>
<dbReference type="InterPro" id="IPR050904">
    <property type="entry name" value="Adhesion/Biosynth-related"/>
</dbReference>
<dbReference type="InterPro" id="IPR000782">
    <property type="entry name" value="FAS1_domain"/>
</dbReference>
<dbReference type="Gene3D" id="2.60.120.260">
    <property type="entry name" value="Galactose-binding domain-like"/>
    <property type="match status" value="1"/>
</dbReference>
<gene>
    <name evidence="2" type="ORF">GO621_14350</name>
</gene>
<feature type="domain" description="FAS1" evidence="1">
    <location>
        <begin position="187"/>
        <end position="349"/>
    </location>
</feature>
<dbReference type="PROSITE" id="PS51257">
    <property type="entry name" value="PROKAR_LIPOPROTEIN"/>
    <property type="match status" value="1"/>
</dbReference>
<reference evidence="2 3" key="1">
    <citation type="submission" date="2019-12" db="EMBL/GenBank/DDBJ databases">
        <title>Mucilaginibacter sp. HMF7410 genome sequencing and assembly.</title>
        <authorList>
            <person name="Kang H."/>
            <person name="Cha I."/>
            <person name="Kim H."/>
            <person name="Joh K."/>
        </authorList>
    </citation>
    <scope>NUCLEOTIDE SEQUENCE [LARGE SCALE GENOMIC DNA]</scope>
    <source>
        <strain evidence="2 3">HMF7410</strain>
    </source>
</reference>
<protein>
    <submittedName>
        <fullName evidence="2">Fasciclin domain-containing protein</fullName>
    </submittedName>
</protein>
<feature type="domain" description="FAS1" evidence="1">
    <location>
        <begin position="44"/>
        <end position="183"/>
    </location>
</feature>
<dbReference type="EMBL" id="WPIK01000013">
    <property type="protein sequence ID" value="MVN22708.1"/>
    <property type="molecule type" value="Genomic_DNA"/>
</dbReference>
<comment type="caution">
    <text evidence="2">The sequence shown here is derived from an EMBL/GenBank/DDBJ whole genome shotgun (WGS) entry which is preliminary data.</text>
</comment>
<name>A0A7K1SZM1_9SPHI</name>
<dbReference type="SUPFAM" id="SSF82153">
    <property type="entry name" value="FAS1 domain"/>
    <property type="match status" value="2"/>
</dbReference>
<dbReference type="AlphaFoldDB" id="A0A7K1SZM1"/>
<evidence type="ECO:0000313" key="3">
    <source>
        <dbReference type="Proteomes" id="UP000462014"/>
    </source>
</evidence>
<dbReference type="PROSITE" id="PS50213">
    <property type="entry name" value="FAS1"/>
    <property type="match status" value="2"/>
</dbReference>
<dbReference type="SMART" id="SM00554">
    <property type="entry name" value="FAS1"/>
    <property type="match status" value="2"/>
</dbReference>